<dbReference type="GeneID" id="28725582"/>
<protein>
    <submittedName>
        <fullName evidence="6">HGL102Wp</fullName>
    </submittedName>
</protein>
<dbReference type="AlphaFoldDB" id="A0A0X8HVL8"/>
<dbReference type="RefSeq" id="XP_017989234.1">
    <property type="nucleotide sequence ID" value="XM_018133603.1"/>
</dbReference>
<evidence type="ECO:0000256" key="4">
    <source>
        <dbReference type="ARBA" id="ARBA00022679"/>
    </source>
</evidence>
<keyword evidence="7" id="KW-1185">Reference proteome</keyword>
<dbReference type="GO" id="GO:0000026">
    <property type="term" value="F:alpha-1,2-mannosyltransferase activity"/>
    <property type="evidence" value="ECO:0007669"/>
    <property type="project" value="TreeGrafter"/>
</dbReference>
<dbReference type="OrthoDB" id="430354at2759"/>
<dbReference type="EMBL" id="CP014247">
    <property type="protein sequence ID" value="AMD22238.1"/>
    <property type="molecule type" value="Genomic_DNA"/>
</dbReference>
<reference evidence="6 7" key="1">
    <citation type="submission" date="2016-01" db="EMBL/GenBank/DDBJ databases">
        <title>Genome sequence of the yeast Holleya sinecauda.</title>
        <authorList>
            <person name="Dietrich F.S."/>
        </authorList>
    </citation>
    <scope>NUCLEOTIDE SEQUENCE [LARGE SCALE GENOMIC DNA]</scope>
    <source>
        <strain evidence="6 7">ATCC 58844</strain>
    </source>
</reference>
<name>A0A0X8HVL8_9SACH</name>
<comment type="similarity">
    <text evidence="3">Belongs to the MNN1/MNT family.</text>
</comment>
<keyword evidence="4" id="KW-0808">Transferase</keyword>
<sequence length="596" mass="69279">MMPVKLRKKQVMVLGTIFFFVCTFLLSVHPSNDGNRHFSSRIQSGFESVFNSANEIVVTSTWLGNGNDPYYVKVLEGLKRYRPLDRPEDPSIFKSEALCEIYHLSSHDGKDSKVQSYENLYNCFNVPEQLMAELKIQHSGFISFISSHLKPSESAFKRLFPRGKGIVTVGGSSRSILAFTMIKTLRERGTTLPVEVFIPSYEGRDDQFCKRIKSMNAICIDEKPIFGDSKEKIEPQQANAIALLVSSFKEVLFIEAGNIPLKDLDQVFNSKAYKENGLVLWPDISTRTTSPSFYEMAGISVDFTKRIRYYSDDVNPPYMYTDMESDDIEQFNKKEVPFHDLAGTVPNYSTASGQLIVNKNTHLKTLLLSLYYNIYGNDWFYEMFSQKSNSEAHKETYILAAHALMQPYYQVKTLPTYEAEKKQDYKSILLHRNFRQDYERWRNAKKEVKHKHGSKKNKNKLMELKPNYSFEKHFVKAYMEPPDEERIDIMFIHSSLHELVPSDILKSDVPIDDTGKNFRSFKSLKLINNFDFEYFTYETLQEYICDEDRIEFDYLRNKLGSEFGSYDAVCEYIERRVQMLKDTHDEVIGVVKKYTN</sequence>
<dbReference type="InterPro" id="IPR022751">
    <property type="entry name" value="Alpha_mannosyltransferase"/>
</dbReference>
<proteinExistence type="inferred from homology"/>
<evidence type="ECO:0000256" key="3">
    <source>
        <dbReference type="ARBA" id="ARBA00009105"/>
    </source>
</evidence>
<evidence type="ECO:0000256" key="2">
    <source>
        <dbReference type="ARBA" id="ARBA00004922"/>
    </source>
</evidence>
<evidence type="ECO:0000256" key="1">
    <source>
        <dbReference type="ARBA" id="ARBA00004555"/>
    </source>
</evidence>
<dbReference type="Pfam" id="PF11051">
    <property type="entry name" value="Mannosyl_trans3"/>
    <property type="match status" value="1"/>
</dbReference>
<dbReference type="GO" id="GO:0046354">
    <property type="term" value="P:mannan biosynthetic process"/>
    <property type="evidence" value="ECO:0007669"/>
    <property type="project" value="TreeGrafter"/>
</dbReference>
<dbReference type="GO" id="GO:0005794">
    <property type="term" value="C:Golgi apparatus"/>
    <property type="evidence" value="ECO:0007669"/>
    <property type="project" value="UniProtKB-SubCell"/>
</dbReference>
<evidence type="ECO:0000313" key="6">
    <source>
        <dbReference type="EMBL" id="AMD22238.1"/>
    </source>
</evidence>
<evidence type="ECO:0000313" key="7">
    <source>
        <dbReference type="Proteomes" id="UP000243052"/>
    </source>
</evidence>
<gene>
    <name evidence="6" type="ORF">AW171_hschr74263</name>
</gene>
<keyword evidence="5" id="KW-0333">Golgi apparatus</keyword>
<organism evidence="6 7">
    <name type="scientific">Eremothecium sinecaudum</name>
    <dbReference type="NCBI Taxonomy" id="45286"/>
    <lineage>
        <taxon>Eukaryota</taxon>
        <taxon>Fungi</taxon>
        <taxon>Dikarya</taxon>
        <taxon>Ascomycota</taxon>
        <taxon>Saccharomycotina</taxon>
        <taxon>Saccharomycetes</taxon>
        <taxon>Saccharomycetales</taxon>
        <taxon>Saccharomycetaceae</taxon>
        <taxon>Eremothecium</taxon>
    </lineage>
</organism>
<dbReference type="InterPro" id="IPR029044">
    <property type="entry name" value="Nucleotide-diphossugar_trans"/>
</dbReference>
<dbReference type="STRING" id="45286.A0A0X8HVL8"/>
<dbReference type="PANTHER" id="PTHR31646">
    <property type="entry name" value="ALPHA-1,2-MANNOSYLTRANSFERASE MNN2"/>
    <property type="match status" value="1"/>
</dbReference>
<dbReference type="Proteomes" id="UP000243052">
    <property type="component" value="Chromosome vii"/>
</dbReference>
<evidence type="ECO:0000256" key="5">
    <source>
        <dbReference type="ARBA" id="ARBA00023034"/>
    </source>
</evidence>
<comment type="subcellular location">
    <subcellularLocation>
        <location evidence="1">Golgi apparatus</location>
    </subcellularLocation>
</comment>
<dbReference type="PANTHER" id="PTHR31646:SF6">
    <property type="entry name" value="ALPHA-1,2-MANNOSYLTRANSFERASE MNN5"/>
    <property type="match status" value="1"/>
</dbReference>
<comment type="pathway">
    <text evidence="2">Protein modification; protein glycosylation.</text>
</comment>
<dbReference type="SUPFAM" id="SSF53448">
    <property type="entry name" value="Nucleotide-diphospho-sugar transferases"/>
    <property type="match status" value="1"/>
</dbReference>
<accession>A0A0X8HVL8</accession>